<dbReference type="InterPro" id="IPR003439">
    <property type="entry name" value="ABC_transporter-like_ATP-bd"/>
</dbReference>
<organism evidence="4 5">
    <name type="scientific">Ornithinicoccus hortensis</name>
    <dbReference type="NCBI Taxonomy" id="82346"/>
    <lineage>
        <taxon>Bacteria</taxon>
        <taxon>Bacillati</taxon>
        <taxon>Actinomycetota</taxon>
        <taxon>Actinomycetes</taxon>
        <taxon>Micrococcales</taxon>
        <taxon>Intrasporangiaceae</taxon>
        <taxon>Ornithinicoccus</taxon>
    </lineage>
</organism>
<dbReference type="InterPro" id="IPR027417">
    <property type="entry name" value="P-loop_NTPase"/>
</dbReference>
<dbReference type="GO" id="GO:0016887">
    <property type="term" value="F:ATP hydrolysis activity"/>
    <property type="evidence" value="ECO:0007669"/>
    <property type="project" value="InterPro"/>
</dbReference>
<dbReference type="PANTHER" id="PTHR43158">
    <property type="entry name" value="SKFA PEPTIDE EXPORT ATP-BINDING PROTEIN SKFE"/>
    <property type="match status" value="1"/>
</dbReference>
<dbReference type="Gene3D" id="3.40.50.300">
    <property type="entry name" value="P-loop containing nucleotide triphosphate hydrolases"/>
    <property type="match status" value="1"/>
</dbReference>
<gene>
    <name evidence="4" type="ORF">FB467_2785</name>
</gene>
<dbReference type="EMBL" id="VFOP01000001">
    <property type="protein sequence ID" value="TQL51635.1"/>
    <property type="molecule type" value="Genomic_DNA"/>
</dbReference>
<dbReference type="PROSITE" id="PS50893">
    <property type="entry name" value="ABC_TRANSPORTER_2"/>
    <property type="match status" value="1"/>
</dbReference>
<name>A0A542YU82_9MICO</name>
<dbReference type="SUPFAM" id="SSF52540">
    <property type="entry name" value="P-loop containing nucleoside triphosphate hydrolases"/>
    <property type="match status" value="1"/>
</dbReference>
<evidence type="ECO:0000256" key="2">
    <source>
        <dbReference type="ARBA" id="ARBA00022840"/>
    </source>
</evidence>
<keyword evidence="5" id="KW-1185">Reference proteome</keyword>
<dbReference type="Proteomes" id="UP000319516">
    <property type="component" value="Unassembled WGS sequence"/>
</dbReference>
<dbReference type="AlphaFoldDB" id="A0A542YU82"/>
<evidence type="ECO:0000313" key="5">
    <source>
        <dbReference type="Proteomes" id="UP000319516"/>
    </source>
</evidence>
<dbReference type="RefSeq" id="WP_141785609.1">
    <property type="nucleotide sequence ID" value="NZ_BAAAIK010000011.1"/>
</dbReference>
<proteinExistence type="predicted"/>
<evidence type="ECO:0000256" key="1">
    <source>
        <dbReference type="ARBA" id="ARBA00022741"/>
    </source>
</evidence>
<dbReference type="OrthoDB" id="4927383at2"/>
<sequence length="225" mass="23937">MAHHPSGPPRTLVLAEQLTLRTSRGMVFGPVDAELTAGSVVLLVGPSGSGRSALLLALTGRMAGLEGTLVVDHQHLDRSRTVRSIASVARITGLVEIEEQLTVPECITERCLMDGVPTAQGADRMALLAGRLGLHLTDDLVVDLPALDRTLLAVGLACIRPPELVVLDDLDLGLRREEQLHVLRRLERLAEDGVTVVASCLEDPSAGRYPIIELPDPAAHTAGAR</sequence>
<dbReference type="PANTHER" id="PTHR43158:SF2">
    <property type="entry name" value="SKFA PEPTIDE EXPORT ATP-BINDING PROTEIN SKFE"/>
    <property type="match status" value="1"/>
</dbReference>
<evidence type="ECO:0000313" key="4">
    <source>
        <dbReference type="EMBL" id="TQL51635.1"/>
    </source>
</evidence>
<keyword evidence="2" id="KW-0067">ATP-binding</keyword>
<dbReference type="Pfam" id="PF00005">
    <property type="entry name" value="ABC_tran"/>
    <property type="match status" value="1"/>
</dbReference>
<comment type="caution">
    <text evidence="4">The sequence shown here is derived from an EMBL/GenBank/DDBJ whole genome shotgun (WGS) entry which is preliminary data.</text>
</comment>
<accession>A0A542YU82</accession>
<reference evidence="4 5" key="1">
    <citation type="submission" date="2019-06" db="EMBL/GenBank/DDBJ databases">
        <title>Sequencing the genomes of 1000 actinobacteria strains.</title>
        <authorList>
            <person name="Klenk H.-P."/>
        </authorList>
    </citation>
    <scope>NUCLEOTIDE SEQUENCE [LARGE SCALE GENOMIC DNA]</scope>
    <source>
        <strain evidence="4 5">DSM 12335</strain>
    </source>
</reference>
<dbReference type="GO" id="GO:0005524">
    <property type="term" value="F:ATP binding"/>
    <property type="evidence" value="ECO:0007669"/>
    <property type="project" value="UniProtKB-KW"/>
</dbReference>
<keyword evidence="1" id="KW-0547">Nucleotide-binding</keyword>
<evidence type="ECO:0000259" key="3">
    <source>
        <dbReference type="PROSITE" id="PS50893"/>
    </source>
</evidence>
<protein>
    <submittedName>
        <fullName evidence="4">ABC transporter family protein</fullName>
    </submittedName>
</protein>
<feature type="domain" description="ABC transporter" evidence="3">
    <location>
        <begin position="13"/>
        <end position="225"/>
    </location>
</feature>